<proteinExistence type="predicted"/>
<reference evidence="1" key="1">
    <citation type="journal article" date="2021" name="Proc. Natl. Acad. Sci. U.S.A.">
        <title>A Catalog of Tens of Thousands of Viruses from Human Metagenomes Reveals Hidden Associations with Chronic Diseases.</title>
        <authorList>
            <person name="Tisza M.J."/>
            <person name="Buck C.B."/>
        </authorList>
    </citation>
    <scope>NUCLEOTIDE SEQUENCE</scope>
    <source>
        <strain evidence="1">Ct9Y44</strain>
    </source>
</reference>
<evidence type="ECO:0000313" key="1">
    <source>
        <dbReference type="EMBL" id="DAD75038.1"/>
    </source>
</evidence>
<name>A0A8S5LYG8_9CAUD</name>
<dbReference type="EMBL" id="BK014770">
    <property type="protein sequence ID" value="DAD75038.1"/>
    <property type="molecule type" value="Genomic_DNA"/>
</dbReference>
<protein>
    <submittedName>
        <fullName evidence="1">Zinc-ribbon domain protein</fullName>
    </submittedName>
</protein>
<organism evidence="1">
    <name type="scientific">Siphoviridae sp. ct9Y44</name>
    <dbReference type="NCBI Taxonomy" id="2826176"/>
    <lineage>
        <taxon>Viruses</taxon>
        <taxon>Duplodnaviria</taxon>
        <taxon>Heunggongvirae</taxon>
        <taxon>Uroviricota</taxon>
        <taxon>Caudoviricetes</taxon>
    </lineage>
</organism>
<sequence length="53" mass="6221">MNPKEFNERLLRLRKGEKVPCRHCEKGIMIPVGDYKTTKCFHCDKCGVRLNID</sequence>
<accession>A0A8S5LYG8</accession>